<sequence>MKVIAGKKIRVDDSLCTNCGECEEICPTGILSVQGEKKDALCILCRYCVLSCPLAALSVIQKG</sequence>
<evidence type="ECO:0000256" key="3">
    <source>
        <dbReference type="ARBA" id="ARBA00023014"/>
    </source>
</evidence>
<accession>A0A094X493</accession>
<dbReference type="Pfam" id="PF12800">
    <property type="entry name" value="Fer4_4"/>
    <property type="match status" value="1"/>
</dbReference>
<keyword evidence="2" id="KW-0408">Iron</keyword>
<feature type="domain" description="4Fe-4S ferredoxin-type" evidence="4">
    <location>
        <begin position="7"/>
        <end position="36"/>
    </location>
</feature>
<evidence type="ECO:0000256" key="1">
    <source>
        <dbReference type="ARBA" id="ARBA00022723"/>
    </source>
</evidence>
<dbReference type="InterPro" id="IPR017896">
    <property type="entry name" value="4Fe4S_Fe-S-bd"/>
</dbReference>
<dbReference type="PROSITE" id="PS00198">
    <property type="entry name" value="4FE4S_FER_1"/>
    <property type="match status" value="2"/>
</dbReference>
<evidence type="ECO:0000259" key="4">
    <source>
        <dbReference type="PROSITE" id="PS51379"/>
    </source>
</evidence>
<dbReference type="RefSeq" id="WP_014961654.1">
    <property type="nucleotide sequence ID" value="NZ_JBPKCJ010000006.1"/>
</dbReference>
<name>A0A094X493_9BACT</name>
<dbReference type="OrthoDB" id="9803319at2"/>
<dbReference type="Pfam" id="PF00037">
    <property type="entry name" value="Fer4"/>
    <property type="match status" value="1"/>
</dbReference>
<dbReference type="PROSITE" id="PS51379">
    <property type="entry name" value="4FE4S_FER_2"/>
    <property type="match status" value="2"/>
</dbReference>
<proteinExistence type="predicted"/>
<dbReference type="PANTHER" id="PTHR43122">
    <property type="entry name" value="FERREDOXIN SUBUNIT OF PYRUVATE:FLAVODOXIN OXIDOREDUCTASE-RELATED"/>
    <property type="match status" value="1"/>
</dbReference>
<dbReference type="SUPFAM" id="SSF54862">
    <property type="entry name" value="4Fe-4S ferredoxins"/>
    <property type="match status" value="1"/>
</dbReference>
<evidence type="ECO:0000256" key="2">
    <source>
        <dbReference type="ARBA" id="ARBA00023004"/>
    </source>
</evidence>
<dbReference type="EMBL" id="JPGK01000007">
    <property type="protein sequence ID" value="KGA93394.1"/>
    <property type="molecule type" value="Genomic_DNA"/>
</dbReference>
<gene>
    <name evidence="5" type="ORF">LptCag_0430</name>
</gene>
<organism evidence="5 6">
    <name type="scientific">Leptospirillum ferriphilum</name>
    <dbReference type="NCBI Taxonomy" id="178606"/>
    <lineage>
        <taxon>Bacteria</taxon>
        <taxon>Pseudomonadati</taxon>
        <taxon>Nitrospirota</taxon>
        <taxon>Nitrospiria</taxon>
        <taxon>Nitrospirales</taxon>
        <taxon>Nitrospiraceae</taxon>
        <taxon>Leptospirillum</taxon>
    </lineage>
</organism>
<comment type="caution">
    <text evidence="5">The sequence shown here is derived from an EMBL/GenBank/DDBJ whole genome shotgun (WGS) entry which is preliminary data.</text>
</comment>
<reference evidence="5 6" key="1">
    <citation type="submission" date="2014-06" db="EMBL/GenBank/DDBJ databases">
        <title>Draft genome sequence of iron oxidizing acidophile Leptospirillum ferriphilum DSM14647.</title>
        <authorList>
            <person name="Cardenas J.P."/>
            <person name="Lazcano M."/>
            <person name="Ossandon F.J."/>
            <person name="Corbett M."/>
            <person name="Holmes D.S."/>
            <person name="Watkin E."/>
        </authorList>
    </citation>
    <scope>NUCLEOTIDE SEQUENCE [LARGE SCALE GENOMIC DNA]</scope>
    <source>
        <strain evidence="5 6">DSM 14647</strain>
    </source>
</reference>
<evidence type="ECO:0000313" key="6">
    <source>
        <dbReference type="Proteomes" id="UP000029452"/>
    </source>
</evidence>
<evidence type="ECO:0000313" key="5">
    <source>
        <dbReference type="EMBL" id="KGA93394.1"/>
    </source>
</evidence>
<keyword evidence="1" id="KW-0479">Metal-binding</keyword>
<keyword evidence="3" id="KW-0411">Iron-sulfur</keyword>
<feature type="domain" description="4Fe-4S ferredoxin-type" evidence="4">
    <location>
        <begin position="38"/>
        <end position="62"/>
    </location>
</feature>
<dbReference type="Gene3D" id="3.30.70.20">
    <property type="match status" value="1"/>
</dbReference>
<dbReference type="GO" id="GO:0046872">
    <property type="term" value="F:metal ion binding"/>
    <property type="evidence" value="ECO:0007669"/>
    <property type="project" value="UniProtKB-KW"/>
</dbReference>
<dbReference type="GO" id="GO:0051536">
    <property type="term" value="F:iron-sulfur cluster binding"/>
    <property type="evidence" value="ECO:0007669"/>
    <property type="project" value="UniProtKB-KW"/>
</dbReference>
<dbReference type="InterPro" id="IPR017900">
    <property type="entry name" value="4Fe4S_Fe_S_CS"/>
</dbReference>
<dbReference type="PANTHER" id="PTHR43122:SF1">
    <property type="entry name" value="IRON-SULFUR-BINDING PROTEIN"/>
    <property type="match status" value="1"/>
</dbReference>
<dbReference type="Proteomes" id="UP000029452">
    <property type="component" value="Unassembled WGS sequence"/>
</dbReference>
<dbReference type="AlphaFoldDB" id="A0A094X493"/>
<protein>
    <recommendedName>
        <fullName evidence="4">4Fe-4S ferredoxin-type domain-containing protein</fullName>
    </recommendedName>
</protein>
<dbReference type="PATRIC" id="fig|178606.4.peg.2019"/>